<dbReference type="OrthoDB" id="4500473at2759"/>
<evidence type="ECO:0000256" key="1">
    <source>
        <dbReference type="SAM" id="MobiDB-lite"/>
    </source>
</evidence>
<proteinExistence type="predicted"/>
<reference evidence="3" key="3">
    <citation type="submission" date="2025-08" db="UniProtKB">
        <authorList>
            <consortium name="RefSeq"/>
        </authorList>
    </citation>
    <scope>IDENTIFICATION</scope>
    <source>
        <strain evidence="3">CBS 342.82</strain>
    </source>
</reference>
<reference evidence="3" key="1">
    <citation type="submission" date="2020-01" db="EMBL/GenBank/DDBJ databases">
        <authorList>
            <consortium name="DOE Joint Genome Institute"/>
            <person name="Haridas S."/>
            <person name="Albert R."/>
            <person name="Binder M."/>
            <person name="Bloem J."/>
            <person name="Labutti K."/>
            <person name="Salamov A."/>
            <person name="Andreopoulos B."/>
            <person name="Baker S.E."/>
            <person name="Barry K."/>
            <person name="Bills G."/>
            <person name="Bluhm B.H."/>
            <person name="Cannon C."/>
            <person name="Castanera R."/>
            <person name="Culley D.E."/>
            <person name="Daum C."/>
            <person name="Ezra D."/>
            <person name="Gonzalez J.B."/>
            <person name="Henrissat B."/>
            <person name="Kuo A."/>
            <person name="Liang C."/>
            <person name="Lipzen A."/>
            <person name="Lutzoni F."/>
            <person name="Magnuson J."/>
            <person name="Mondo S."/>
            <person name="Nolan M."/>
            <person name="Ohm R."/>
            <person name="Pangilinan J."/>
            <person name="Park H.-J."/>
            <person name="Ramirez L."/>
            <person name="Alfaro M."/>
            <person name="Sun H."/>
            <person name="Tritt A."/>
            <person name="Yoshinaga Y."/>
            <person name="Zwiers L.-H."/>
            <person name="Turgeon B.G."/>
            <person name="Goodwin S.B."/>
            <person name="Spatafora J.W."/>
            <person name="Crous P.W."/>
            <person name="Grigoriev I.V."/>
        </authorList>
    </citation>
    <scope>NUCLEOTIDE SEQUENCE</scope>
    <source>
        <strain evidence="3">CBS 342.82</strain>
    </source>
</reference>
<keyword evidence="2" id="KW-1185">Reference proteome</keyword>
<reference evidence="3" key="2">
    <citation type="submission" date="2020-04" db="EMBL/GenBank/DDBJ databases">
        <authorList>
            <consortium name="NCBI Genome Project"/>
        </authorList>
    </citation>
    <scope>NUCLEOTIDE SEQUENCE</scope>
    <source>
        <strain evidence="3">CBS 342.82</strain>
    </source>
</reference>
<dbReference type="RefSeq" id="XP_033455890.1">
    <property type="nucleotide sequence ID" value="XM_033608951.1"/>
</dbReference>
<accession>A0A6J3LUA5</accession>
<protein>
    <submittedName>
        <fullName evidence="3">Uncharacterized protein</fullName>
    </submittedName>
</protein>
<gene>
    <name evidence="3" type="ORF">K489DRAFT_81742</name>
</gene>
<dbReference type="Proteomes" id="UP000504637">
    <property type="component" value="Unplaced"/>
</dbReference>
<feature type="region of interest" description="Disordered" evidence="1">
    <location>
        <begin position="224"/>
        <end position="243"/>
    </location>
</feature>
<evidence type="ECO:0000313" key="2">
    <source>
        <dbReference type="Proteomes" id="UP000504637"/>
    </source>
</evidence>
<dbReference type="AlphaFoldDB" id="A0A6J3LUA5"/>
<feature type="compositionally biased region" description="Basic and acidic residues" evidence="1">
    <location>
        <begin position="224"/>
        <end position="241"/>
    </location>
</feature>
<dbReference type="GeneID" id="54366752"/>
<organism evidence="3">
    <name type="scientific">Dissoconium aciculare CBS 342.82</name>
    <dbReference type="NCBI Taxonomy" id="1314786"/>
    <lineage>
        <taxon>Eukaryota</taxon>
        <taxon>Fungi</taxon>
        <taxon>Dikarya</taxon>
        <taxon>Ascomycota</taxon>
        <taxon>Pezizomycotina</taxon>
        <taxon>Dothideomycetes</taxon>
        <taxon>Dothideomycetidae</taxon>
        <taxon>Mycosphaerellales</taxon>
        <taxon>Dissoconiaceae</taxon>
        <taxon>Dissoconium</taxon>
    </lineage>
</organism>
<sequence length="263" mass="29240">MAAVDQATYALLQPPSFDVLPDTDVKLGSIHPRTKTSPYRPDTKRILNRSSRIDVPEELLRKSTDPNVVLDSDKLRSGGAGIKLHLPFLQGVGGNVSGQGSNASFVYIHAKDVETQWFLPDDAYFEKALQGVAVKQQIFNVMRPSFFLVTGVKIAESAVIVTGYAKDRGGEIGPEIDLTPLGIPVEIGASINARRKDHHIVVVEKKARFVLAFETRRIRKKRQGYDEESYNRDGVLDDQRKRPSTSLLDELDYDEAAYEVDDA</sequence>
<name>A0A6J3LUA5_9PEZI</name>
<evidence type="ECO:0000313" key="3">
    <source>
        <dbReference type="RefSeq" id="XP_033455890.1"/>
    </source>
</evidence>